<proteinExistence type="predicted"/>
<organism evidence="1 2">
    <name type="scientific">Aphis craccivora</name>
    <name type="common">Cowpea aphid</name>
    <dbReference type="NCBI Taxonomy" id="307492"/>
    <lineage>
        <taxon>Eukaryota</taxon>
        <taxon>Metazoa</taxon>
        <taxon>Ecdysozoa</taxon>
        <taxon>Arthropoda</taxon>
        <taxon>Hexapoda</taxon>
        <taxon>Insecta</taxon>
        <taxon>Pterygota</taxon>
        <taxon>Neoptera</taxon>
        <taxon>Paraneoptera</taxon>
        <taxon>Hemiptera</taxon>
        <taxon>Sternorrhyncha</taxon>
        <taxon>Aphidomorpha</taxon>
        <taxon>Aphidoidea</taxon>
        <taxon>Aphididae</taxon>
        <taxon>Aphidini</taxon>
        <taxon>Aphis</taxon>
        <taxon>Aphis</taxon>
    </lineage>
</organism>
<reference evidence="1 2" key="1">
    <citation type="submission" date="2019-08" db="EMBL/GenBank/DDBJ databases">
        <title>Whole genome of Aphis craccivora.</title>
        <authorList>
            <person name="Voronova N.V."/>
            <person name="Shulinski R.S."/>
            <person name="Bandarenka Y.V."/>
            <person name="Zhorov D.G."/>
            <person name="Warner D."/>
        </authorList>
    </citation>
    <scope>NUCLEOTIDE SEQUENCE [LARGE SCALE GENOMIC DNA]</scope>
    <source>
        <strain evidence="1">180601</strain>
        <tissue evidence="1">Whole Body</tissue>
    </source>
</reference>
<evidence type="ECO:0000313" key="2">
    <source>
        <dbReference type="Proteomes" id="UP000478052"/>
    </source>
</evidence>
<comment type="caution">
    <text evidence="1">The sequence shown here is derived from an EMBL/GenBank/DDBJ whole genome shotgun (WGS) entry which is preliminary data.</text>
</comment>
<keyword evidence="2" id="KW-1185">Reference proteome</keyword>
<protein>
    <submittedName>
        <fullName evidence="1">Uncharacterized protein</fullName>
    </submittedName>
</protein>
<name>A0A6G0VYK4_APHCR</name>
<dbReference type="OrthoDB" id="6623418at2759"/>
<gene>
    <name evidence="1" type="ORF">FWK35_00024506</name>
</gene>
<dbReference type="EMBL" id="VUJU01010877">
    <property type="protein sequence ID" value="KAF0712597.1"/>
    <property type="molecule type" value="Genomic_DNA"/>
</dbReference>
<evidence type="ECO:0000313" key="1">
    <source>
        <dbReference type="EMBL" id="KAF0712597.1"/>
    </source>
</evidence>
<accession>A0A6G0VYK4</accession>
<dbReference type="Proteomes" id="UP000478052">
    <property type="component" value="Unassembled WGS sequence"/>
</dbReference>
<dbReference type="AlphaFoldDB" id="A0A6G0VYK4"/>
<sequence>MESYYNTLKITKVHLKADGKPKISRYFKWMYVVKPLYECMNINLEPVVPTFKEPPTNDLLNFSLLPQIKKGSVYFDDPNELVARLNLLISSQNAGNTGVNNEIISILEELNELYIIE</sequence>